<evidence type="ECO:0000256" key="3">
    <source>
        <dbReference type="ARBA" id="ARBA00022801"/>
    </source>
</evidence>
<evidence type="ECO:0000256" key="1">
    <source>
        <dbReference type="ARBA" id="ARBA00007164"/>
    </source>
</evidence>
<dbReference type="GO" id="GO:0006508">
    <property type="term" value="P:proteolysis"/>
    <property type="evidence" value="ECO:0007669"/>
    <property type="project" value="InterPro"/>
</dbReference>
<dbReference type="GO" id="GO:0071555">
    <property type="term" value="P:cell wall organization"/>
    <property type="evidence" value="ECO:0007669"/>
    <property type="project" value="UniProtKB-KW"/>
</dbReference>
<dbReference type="PRINTS" id="PR00725">
    <property type="entry name" value="DADACBPTASE1"/>
</dbReference>
<accession>A0A1F5JUI0</accession>
<dbReference type="Proteomes" id="UP000177258">
    <property type="component" value="Unassembled WGS sequence"/>
</dbReference>
<dbReference type="AlphaFoldDB" id="A0A1F5JUI0"/>
<dbReference type="PANTHER" id="PTHR21581">
    <property type="entry name" value="D-ALANYL-D-ALANINE CARBOXYPEPTIDASE"/>
    <property type="match status" value="1"/>
</dbReference>
<dbReference type="Gene3D" id="3.40.710.10">
    <property type="entry name" value="DD-peptidase/beta-lactamase superfamily"/>
    <property type="match status" value="1"/>
</dbReference>
<evidence type="ECO:0000256" key="8">
    <source>
        <dbReference type="PIRSR" id="PIRSR618044-2"/>
    </source>
</evidence>
<dbReference type="InterPro" id="IPR012338">
    <property type="entry name" value="Beta-lactam/transpept-like"/>
</dbReference>
<dbReference type="GO" id="GO:0009252">
    <property type="term" value="P:peptidoglycan biosynthetic process"/>
    <property type="evidence" value="ECO:0007669"/>
    <property type="project" value="UniProtKB-KW"/>
</dbReference>
<organism evidence="11 12">
    <name type="scientific">Candidatus Daviesbacteria bacterium RIFCSPHIGHO2_02_FULL_41_10</name>
    <dbReference type="NCBI Taxonomy" id="1797774"/>
    <lineage>
        <taxon>Bacteria</taxon>
        <taxon>Candidatus Daviesiibacteriota</taxon>
    </lineage>
</organism>
<comment type="similarity">
    <text evidence="1 9">Belongs to the peptidase S11 family.</text>
</comment>
<dbReference type="InterPro" id="IPR018044">
    <property type="entry name" value="Peptidase_S11"/>
</dbReference>
<keyword evidence="3" id="KW-0378">Hydrolase</keyword>
<dbReference type="GO" id="GO:0008360">
    <property type="term" value="P:regulation of cell shape"/>
    <property type="evidence" value="ECO:0007669"/>
    <property type="project" value="UniProtKB-KW"/>
</dbReference>
<dbReference type="PANTHER" id="PTHR21581:SF33">
    <property type="entry name" value="D-ALANYL-D-ALANINE CARBOXYPEPTIDASE DACB"/>
    <property type="match status" value="1"/>
</dbReference>
<dbReference type="Pfam" id="PF00768">
    <property type="entry name" value="Peptidase_S11"/>
    <property type="match status" value="1"/>
</dbReference>
<dbReference type="SUPFAM" id="SSF56601">
    <property type="entry name" value="beta-lactamase/transpeptidase-like"/>
    <property type="match status" value="1"/>
</dbReference>
<feature type="active site" evidence="7">
    <location>
        <position position="143"/>
    </location>
</feature>
<evidence type="ECO:0000259" key="10">
    <source>
        <dbReference type="Pfam" id="PF00768"/>
    </source>
</evidence>
<feature type="binding site" evidence="8">
    <location>
        <position position="253"/>
    </location>
    <ligand>
        <name>substrate</name>
    </ligand>
</feature>
<keyword evidence="4" id="KW-0133">Cell shape</keyword>
<proteinExistence type="inferred from homology"/>
<evidence type="ECO:0000313" key="11">
    <source>
        <dbReference type="EMBL" id="OGE32299.1"/>
    </source>
</evidence>
<gene>
    <name evidence="11" type="ORF">A3D83_02620</name>
</gene>
<feature type="active site" description="Proton acceptor" evidence="7">
    <location>
        <position position="91"/>
    </location>
</feature>
<evidence type="ECO:0000256" key="7">
    <source>
        <dbReference type="PIRSR" id="PIRSR618044-1"/>
    </source>
</evidence>
<feature type="active site" description="Acyl-ester intermediate" evidence="7">
    <location>
        <position position="88"/>
    </location>
</feature>
<keyword evidence="5" id="KW-0573">Peptidoglycan synthesis</keyword>
<name>A0A1F5JUI0_9BACT</name>
<keyword evidence="6" id="KW-0961">Cell wall biogenesis/degradation</keyword>
<dbReference type="EMBL" id="MFDB01000028">
    <property type="protein sequence ID" value="OGE32299.1"/>
    <property type="molecule type" value="Genomic_DNA"/>
</dbReference>
<comment type="caution">
    <text evidence="11">The sequence shown here is derived from an EMBL/GenBank/DDBJ whole genome shotgun (WGS) entry which is preliminary data.</text>
</comment>
<sequence length="301" mass="33148">MKNWAVFLTTVLILSLTALIILNKKPPPLVSPVAGQKGVLGISQWFPKAVNGPIEPIKVSAKAAFFVDTKSGEALYAKKIHDRLPVASLVKVMTVLIALEHKKIDDKFLVSQRAAGMEPDKMFLIAGEKLSLRELLSGIFLVSANDGAEVLAEGVTGDRSEFLKLMNAKARQLGMKNTYFANPTGLDEDINNSYSSAYDLVILTRYLIRHHSEVVDISSSEHIYLPQTPEHQDYDMYTGINLLTTYPGVVGFKTGYTPEAGLTLITLARKDGHEVVGVLLGSEDRRDEARELLNYSFGKLK</sequence>
<feature type="domain" description="Peptidase S11 D-alanyl-D-alanine carboxypeptidase A N-terminal" evidence="10">
    <location>
        <begin position="56"/>
        <end position="282"/>
    </location>
</feature>
<evidence type="ECO:0000256" key="6">
    <source>
        <dbReference type="ARBA" id="ARBA00023316"/>
    </source>
</evidence>
<reference evidence="11 12" key="1">
    <citation type="journal article" date="2016" name="Nat. Commun.">
        <title>Thousands of microbial genomes shed light on interconnected biogeochemical processes in an aquifer system.</title>
        <authorList>
            <person name="Anantharaman K."/>
            <person name="Brown C.T."/>
            <person name="Hug L.A."/>
            <person name="Sharon I."/>
            <person name="Castelle C.J."/>
            <person name="Probst A.J."/>
            <person name="Thomas B.C."/>
            <person name="Singh A."/>
            <person name="Wilkins M.J."/>
            <person name="Karaoz U."/>
            <person name="Brodie E.L."/>
            <person name="Williams K.H."/>
            <person name="Hubbard S.S."/>
            <person name="Banfield J.F."/>
        </authorList>
    </citation>
    <scope>NUCLEOTIDE SEQUENCE [LARGE SCALE GENOMIC DNA]</scope>
</reference>
<evidence type="ECO:0000256" key="5">
    <source>
        <dbReference type="ARBA" id="ARBA00022984"/>
    </source>
</evidence>
<evidence type="ECO:0000256" key="9">
    <source>
        <dbReference type="RuleBase" id="RU004016"/>
    </source>
</evidence>
<dbReference type="GO" id="GO:0009002">
    <property type="term" value="F:serine-type D-Ala-D-Ala carboxypeptidase activity"/>
    <property type="evidence" value="ECO:0007669"/>
    <property type="project" value="InterPro"/>
</dbReference>
<dbReference type="InterPro" id="IPR001967">
    <property type="entry name" value="Peptidase_S11_N"/>
</dbReference>
<evidence type="ECO:0000313" key="12">
    <source>
        <dbReference type="Proteomes" id="UP000177258"/>
    </source>
</evidence>
<protein>
    <recommendedName>
        <fullName evidence="10">Peptidase S11 D-alanyl-D-alanine carboxypeptidase A N-terminal domain-containing protein</fullName>
    </recommendedName>
</protein>
<keyword evidence="2" id="KW-0732">Signal</keyword>
<evidence type="ECO:0000256" key="2">
    <source>
        <dbReference type="ARBA" id="ARBA00022729"/>
    </source>
</evidence>
<evidence type="ECO:0000256" key="4">
    <source>
        <dbReference type="ARBA" id="ARBA00022960"/>
    </source>
</evidence>